<dbReference type="KEGG" id="nneo:PQG83_11025"/>
<evidence type="ECO:0000256" key="2">
    <source>
        <dbReference type="ARBA" id="ARBA00023277"/>
    </source>
</evidence>
<evidence type="ECO:0000259" key="3">
    <source>
        <dbReference type="Pfam" id="PF24793"/>
    </source>
</evidence>
<gene>
    <name evidence="4" type="ORF">PQG83_11025</name>
</gene>
<dbReference type="EMBL" id="CP116968">
    <property type="protein sequence ID" value="WNM60295.1"/>
    <property type="molecule type" value="Genomic_DNA"/>
</dbReference>
<dbReference type="InterPro" id="IPR052176">
    <property type="entry name" value="Glycosyl_Hydrlase_43_Enz"/>
</dbReference>
<accession>A0AA96GHC4</accession>
<keyword evidence="2" id="KW-0119">Carbohydrate metabolism</keyword>
<reference evidence="4 5" key="1">
    <citation type="submission" date="2023-01" db="EMBL/GenBank/DDBJ databases">
        <title>Cultivation and genomic characterization of new, ubiquitous marine nitrite-oxidizing bacteria from the Nitrospirales.</title>
        <authorList>
            <person name="Mueller A.J."/>
            <person name="Daebeler A."/>
            <person name="Herbold C.W."/>
            <person name="Kirkegaard R.H."/>
            <person name="Daims H."/>
        </authorList>
    </citation>
    <scope>NUCLEOTIDE SEQUENCE [LARGE SCALE GENOMIC DNA]</scope>
    <source>
        <strain evidence="4 5">DK</strain>
    </source>
</reference>
<keyword evidence="1" id="KW-0624">Polysaccharide degradation</keyword>
<organism evidence="4 5">
    <name type="scientific">Candidatus Nitrospira neomarina</name>
    <dbReference type="NCBI Taxonomy" id="3020899"/>
    <lineage>
        <taxon>Bacteria</taxon>
        <taxon>Pseudomonadati</taxon>
        <taxon>Nitrospirota</taxon>
        <taxon>Nitrospiria</taxon>
        <taxon>Nitrospirales</taxon>
        <taxon>Nitrospiraceae</taxon>
        <taxon>Nitrospira</taxon>
    </lineage>
</organism>
<protein>
    <recommendedName>
        <fullName evidence="3">Glucosamine inositolphosphorylceramide transferase 1 N-terminal domain-containing protein</fullName>
    </recommendedName>
</protein>
<dbReference type="InterPro" id="IPR023296">
    <property type="entry name" value="Glyco_hydro_beta-prop_sf"/>
</dbReference>
<evidence type="ECO:0000313" key="5">
    <source>
        <dbReference type="Proteomes" id="UP001302494"/>
    </source>
</evidence>
<name>A0AA96GHC4_9BACT</name>
<feature type="domain" description="Glucosamine inositolphosphorylceramide transferase 1 N-terminal" evidence="3">
    <location>
        <begin position="32"/>
        <end position="307"/>
    </location>
</feature>
<keyword evidence="1" id="KW-0858">Xylan degradation</keyword>
<dbReference type="AlphaFoldDB" id="A0AA96GHC4"/>
<evidence type="ECO:0000256" key="1">
    <source>
        <dbReference type="ARBA" id="ARBA00022651"/>
    </source>
</evidence>
<dbReference type="GO" id="GO:0045493">
    <property type="term" value="P:xylan catabolic process"/>
    <property type="evidence" value="ECO:0007669"/>
    <property type="project" value="UniProtKB-KW"/>
</dbReference>
<keyword evidence="5" id="KW-1185">Reference proteome</keyword>
<dbReference type="InterPro" id="IPR056442">
    <property type="entry name" value="GINT1_N"/>
</dbReference>
<dbReference type="SUPFAM" id="SSF75005">
    <property type="entry name" value="Arabinanase/levansucrase/invertase"/>
    <property type="match status" value="1"/>
</dbReference>
<evidence type="ECO:0000313" key="4">
    <source>
        <dbReference type="EMBL" id="WNM60295.1"/>
    </source>
</evidence>
<dbReference type="Pfam" id="PF24793">
    <property type="entry name" value="GINT1_N"/>
    <property type="match status" value="1"/>
</dbReference>
<dbReference type="Gene3D" id="2.115.10.20">
    <property type="entry name" value="Glycosyl hydrolase domain, family 43"/>
    <property type="match status" value="1"/>
</dbReference>
<dbReference type="Proteomes" id="UP001302494">
    <property type="component" value="Chromosome"/>
</dbReference>
<sequence>MSLVIGALIWRVSSPYLGAVRGFLSPQMENAGSGPWSIGIYTGVSPFELHDPEDISNPVLTAEDVTDVDAKFVADPFMTIKDGRFYLFFEVLNRANKQGDIGYAESENGKEWKYKNILINEPFHLSYPYVFEWDNNDYLILESHEDLSIRLYRATSFPAEWQFVKSIFNGEHYVDPSIFRYENVWWLFYTNPLNDALNLYYADELMGEWMPHPMNPIIKLNKHIARPGGRVLVHEGRIYRFTQDTEPRYGIQVFAFEIEELSKTAYKEKIVSEKPVVTMSGEGWNAYGMHHVDPHFMNGQWMAAVDGRCGPSSIPCKTYSEGKKRVQ</sequence>
<dbReference type="PANTHER" id="PTHR43772">
    <property type="entry name" value="ENDO-1,4-BETA-XYLANASE"/>
    <property type="match status" value="1"/>
</dbReference>
<dbReference type="RefSeq" id="WP_312740841.1">
    <property type="nucleotide sequence ID" value="NZ_CP116968.1"/>
</dbReference>
<dbReference type="PANTHER" id="PTHR43772:SF2">
    <property type="entry name" value="PUTATIVE (AFU_ORTHOLOGUE AFUA_2G04480)-RELATED"/>
    <property type="match status" value="1"/>
</dbReference>
<proteinExistence type="predicted"/>